<evidence type="ECO:0000259" key="1">
    <source>
        <dbReference type="Pfam" id="PF07878"/>
    </source>
</evidence>
<accession>A0A6M0RW13</accession>
<sequence>MAAMTKRVQVTLPDRLAEALEQWAAYDGRPLSNLCAFLLEKAVLDAKQAGAEWSESDNASDKSRK</sequence>
<comment type="caution">
    <text evidence="2">The sequence shown here is derived from an EMBL/GenBank/DDBJ whole genome shotgun (WGS) entry which is preliminary data.</text>
</comment>
<proteinExistence type="predicted"/>
<name>A0A6M0RW13_9CYAN</name>
<reference evidence="2 3" key="1">
    <citation type="journal article" date="2020" name="Microb. Ecol.">
        <title>Ecogenomics of the Marine Benthic Filamentous Cyanobacterium Adonisia.</title>
        <authorList>
            <person name="Walter J.M."/>
            <person name="Coutinho F.H."/>
            <person name="Leomil L."/>
            <person name="Hargreaves P.I."/>
            <person name="Campeao M.E."/>
            <person name="Vieira V.V."/>
            <person name="Silva B.S."/>
            <person name="Fistarol G.O."/>
            <person name="Salomon P.S."/>
            <person name="Sawabe T."/>
            <person name="Mino S."/>
            <person name="Hosokawa M."/>
            <person name="Miyashita H."/>
            <person name="Maruyama F."/>
            <person name="van Verk M.C."/>
            <person name="Dutilh B.E."/>
            <person name="Thompson C.C."/>
            <person name="Thompson F.L."/>
        </authorList>
    </citation>
    <scope>NUCLEOTIDE SEQUENCE [LARGE SCALE GENOMIC DNA]</scope>
    <source>
        <strain evidence="2 3">CCMR0081</strain>
    </source>
</reference>
<dbReference type="Gene3D" id="1.10.1220.10">
    <property type="entry name" value="Met repressor-like"/>
    <property type="match status" value="1"/>
</dbReference>
<dbReference type="AlphaFoldDB" id="A0A6M0RW13"/>
<feature type="domain" description="CopG-like ribbon-helix-helix" evidence="1">
    <location>
        <begin position="5"/>
        <end position="43"/>
    </location>
</feature>
<dbReference type="InterPro" id="IPR013321">
    <property type="entry name" value="Arc_rbn_hlx_hlx"/>
</dbReference>
<organism evidence="2 3">
    <name type="scientific">Adonisia turfae CCMR0081</name>
    <dbReference type="NCBI Taxonomy" id="2292702"/>
    <lineage>
        <taxon>Bacteria</taxon>
        <taxon>Bacillati</taxon>
        <taxon>Cyanobacteriota</taxon>
        <taxon>Adonisia</taxon>
        <taxon>Adonisia turfae</taxon>
    </lineage>
</organism>
<dbReference type="InterPro" id="IPR010985">
    <property type="entry name" value="Ribbon_hlx_hlx"/>
</dbReference>
<gene>
    <name evidence="2" type="ORF">DXZ20_32945</name>
</gene>
<dbReference type="GO" id="GO:0006355">
    <property type="term" value="P:regulation of DNA-templated transcription"/>
    <property type="evidence" value="ECO:0007669"/>
    <property type="project" value="InterPro"/>
</dbReference>
<dbReference type="Proteomes" id="UP000481033">
    <property type="component" value="Unassembled WGS sequence"/>
</dbReference>
<dbReference type="EMBL" id="QXHD01000004">
    <property type="protein sequence ID" value="NEZ60369.1"/>
    <property type="molecule type" value="Genomic_DNA"/>
</dbReference>
<evidence type="ECO:0000313" key="2">
    <source>
        <dbReference type="EMBL" id="NEZ60369.1"/>
    </source>
</evidence>
<dbReference type="Pfam" id="PF07878">
    <property type="entry name" value="RHH_5"/>
    <property type="match status" value="1"/>
</dbReference>
<keyword evidence="3" id="KW-1185">Reference proteome</keyword>
<dbReference type="SUPFAM" id="SSF47598">
    <property type="entry name" value="Ribbon-helix-helix"/>
    <property type="match status" value="1"/>
</dbReference>
<dbReference type="InterPro" id="IPR012869">
    <property type="entry name" value="RHH_5"/>
</dbReference>
<evidence type="ECO:0000313" key="3">
    <source>
        <dbReference type="Proteomes" id="UP000481033"/>
    </source>
</evidence>
<protein>
    <recommendedName>
        <fullName evidence="1">CopG-like ribbon-helix-helix domain-containing protein</fullName>
    </recommendedName>
</protein>
<dbReference type="RefSeq" id="WP_163659983.1">
    <property type="nucleotide sequence ID" value="NZ_QXHD01000004.1"/>
</dbReference>